<dbReference type="GO" id="GO:0005524">
    <property type="term" value="F:ATP binding"/>
    <property type="evidence" value="ECO:0007669"/>
    <property type="project" value="UniProtKB-UniRule"/>
</dbReference>
<evidence type="ECO:0000256" key="3">
    <source>
        <dbReference type="ARBA" id="ARBA00022679"/>
    </source>
</evidence>
<dbReference type="InterPro" id="IPR045270">
    <property type="entry name" value="STKc_AGC"/>
</dbReference>
<dbReference type="CDD" id="cd05123">
    <property type="entry name" value="STKc_AGC"/>
    <property type="match status" value="1"/>
</dbReference>
<keyword evidence="5" id="KW-0418">Kinase</keyword>
<accession>A0A8S1UM15</accession>
<keyword evidence="10" id="KW-1185">Reference proteome</keyword>
<evidence type="ECO:0000256" key="6">
    <source>
        <dbReference type="ARBA" id="ARBA00022840"/>
    </source>
</evidence>
<name>A0A8S1UM15_PAROT</name>
<dbReference type="InterPro" id="IPR000719">
    <property type="entry name" value="Prot_kinase_dom"/>
</dbReference>
<dbReference type="Pfam" id="PF00069">
    <property type="entry name" value="Pkinase"/>
    <property type="match status" value="1"/>
</dbReference>
<evidence type="ECO:0000256" key="2">
    <source>
        <dbReference type="ARBA" id="ARBA00022553"/>
    </source>
</evidence>
<proteinExistence type="predicted"/>
<protein>
    <recommendedName>
        <fullName evidence="8">Protein kinase domain-containing protein</fullName>
    </recommendedName>
</protein>
<dbReference type="InterPro" id="IPR008271">
    <property type="entry name" value="Ser/Thr_kinase_AS"/>
</dbReference>
<dbReference type="PROSITE" id="PS00107">
    <property type="entry name" value="PROTEIN_KINASE_ATP"/>
    <property type="match status" value="1"/>
</dbReference>
<dbReference type="OrthoDB" id="301701at2759"/>
<dbReference type="InterPro" id="IPR017441">
    <property type="entry name" value="Protein_kinase_ATP_BS"/>
</dbReference>
<feature type="domain" description="Protein kinase" evidence="8">
    <location>
        <begin position="363"/>
        <end position="618"/>
    </location>
</feature>
<reference evidence="9" key="1">
    <citation type="submission" date="2021-01" db="EMBL/GenBank/DDBJ databases">
        <authorList>
            <consortium name="Genoscope - CEA"/>
            <person name="William W."/>
        </authorList>
    </citation>
    <scope>NUCLEOTIDE SEQUENCE</scope>
</reference>
<evidence type="ECO:0000256" key="5">
    <source>
        <dbReference type="ARBA" id="ARBA00022777"/>
    </source>
</evidence>
<feature type="binding site" evidence="7">
    <location>
        <position position="392"/>
    </location>
    <ligand>
        <name>ATP</name>
        <dbReference type="ChEBI" id="CHEBI:30616"/>
    </ligand>
</feature>
<keyword evidence="4 7" id="KW-0547">Nucleotide-binding</keyword>
<keyword evidence="6 7" id="KW-0067">ATP-binding</keyword>
<dbReference type="PROSITE" id="PS50011">
    <property type="entry name" value="PROTEIN_KINASE_DOM"/>
    <property type="match status" value="1"/>
</dbReference>
<dbReference type="PANTHER" id="PTHR24351">
    <property type="entry name" value="RIBOSOMAL PROTEIN S6 KINASE"/>
    <property type="match status" value="1"/>
</dbReference>
<dbReference type="OMA" id="THANSQP"/>
<dbReference type="GO" id="GO:0004674">
    <property type="term" value="F:protein serine/threonine kinase activity"/>
    <property type="evidence" value="ECO:0007669"/>
    <property type="project" value="UniProtKB-KW"/>
</dbReference>
<evidence type="ECO:0000313" key="9">
    <source>
        <dbReference type="EMBL" id="CAD8165113.1"/>
    </source>
</evidence>
<sequence>MFQKKLHQKTQSTELSSQALMNYLSTREAVNARNSNSPTFQFELKKQIGPQSSPQLKSNSSQPNLKLSSQQQNLIKLQQQNVLQSKGYMSPKVISQERLNQKVQVKSNANHMKTQPNSNQNSQIKVKSIENVLDEFPITSPKQLSQQDIMKTLPFSASTKADQNLKQKALQAIQEMKQKQSIDLLSRLNLQKSSSIQSAKNQSQQIPSLGKLEGQLKFHQKSNSAEFIETQKFQTHANSQPLLEFALEKKKPITTRKCKQELIAIIVQYKSFQQKMTIDISTNKISWLVETIRQEIMNHFGNSLQPIIGIKTANVFIPIDYILSKIERPLSLLSNCPTQPLVLEPIIDAEQELKQTRVSLRDFEFIRCIGVGGFSKVYLVREKKTGQFYAMKLVEKKPIMQQNKQNIIQNERDIMSQLNHPFIVKMQYAFESRKYLVFVLEYCSGGELFYLLRKVKKMSEEEAFFYFAEICLGMKNLHDNNIIYRDIKPENILIDFEGHVRIADFGLSKPKMENQDIAYSFCGSPEYMAPEMLLKQGHTFQLDLYCLGALLYELITGLPPFYSRNTDEMYQKILNQKLSFPSQLQMSQLLKDLLSSLLAKTPNKRIDDIESLLKHPWMTQWSDKNLYKDFLMKKVNPPFKPDYFEFNFDEEEFGKGESEFLMQIKPLQQNLLENFPKEILLKNYYYNHNESHVAESTGGTNLNAKLQQELQSYETQRQKSKRLTTFDDENTNYVNEQKVFLLNQLRLQKENELKRKSAI</sequence>
<evidence type="ECO:0000256" key="4">
    <source>
        <dbReference type="ARBA" id="ARBA00022741"/>
    </source>
</evidence>
<dbReference type="FunFam" id="1.10.510.10:FF:000210">
    <property type="entry name" value="Non-specific serine/threonine protein kinase"/>
    <property type="match status" value="1"/>
</dbReference>
<keyword evidence="1" id="KW-0723">Serine/threonine-protein kinase</keyword>
<gene>
    <name evidence="9" type="ORF">POCTA_138.1.T0460122</name>
</gene>
<organism evidence="9 10">
    <name type="scientific">Paramecium octaurelia</name>
    <dbReference type="NCBI Taxonomy" id="43137"/>
    <lineage>
        <taxon>Eukaryota</taxon>
        <taxon>Sar</taxon>
        <taxon>Alveolata</taxon>
        <taxon>Ciliophora</taxon>
        <taxon>Intramacronucleata</taxon>
        <taxon>Oligohymenophorea</taxon>
        <taxon>Peniculida</taxon>
        <taxon>Parameciidae</taxon>
        <taxon>Paramecium</taxon>
    </lineage>
</organism>
<dbReference type="AlphaFoldDB" id="A0A8S1UM15"/>
<dbReference type="PROSITE" id="PS00108">
    <property type="entry name" value="PROTEIN_KINASE_ST"/>
    <property type="match status" value="1"/>
</dbReference>
<dbReference type="EMBL" id="CAJJDP010000046">
    <property type="protein sequence ID" value="CAD8165113.1"/>
    <property type="molecule type" value="Genomic_DNA"/>
</dbReference>
<keyword evidence="3" id="KW-0808">Transferase</keyword>
<keyword evidence="2" id="KW-0597">Phosphoprotein</keyword>
<evidence type="ECO:0000259" key="8">
    <source>
        <dbReference type="PROSITE" id="PS50011"/>
    </source>
</evidence>
<dbReference type="Proteomes" id="UP000683925">
    <property type="component" value="Unassembled WGS sequence"/>
</dbReference>
<evidence type="ECO:0000256" key="1">
    <source>
        <dbReference type="ARBA" id="ARBA00022527"/>
    </source>
</evidence>
<dbReference type="FunFam" id="3.30.200.20:FF:000042">
    <property type="entry name" value="Aurora kinase A"/>
    <property type="match status" value="1"/>
</dbReference>
<dbReference type="SMART" id="SM00220">
    <property type="entry name" value="S_TKc"/>
    <property type="match status" value="1"/>
</dbReference>
<evidence type="ECO:0000313" key="10">
    <source>
        <dbReference type="Proteomes" id="UP000683925"/>
    </source>
</evidence>
<comment type="caution">
    <text evidence="9">The sequence shown here is derived from an EMBL/GenBank/DDBJ whole genome shotgun (WGS) entry which is preliminary data.</text>
</comment>
<evidence type="ECO:0000256" key="7">
    <source>
        <dbReference type="PROSITE-ProRule" id="PRU10141"/>
    </source>
</evidence>